<evidence type="ECO:0000256" key="3">
    <source>
        <dbReference type="ARBA" id="ARBA00022801"/>
    </source>
</evidence>
<dbReference type="EMBL" id="CAADIC010000003">
    <property type="protein sequence ID" value="VFR23898.1"/>
    <property type="molecule type" value="Genomic_DNA"/>
</dbReference>
<dbReference type="AlphaFoldDB" id="A0A484UMZ1"/>
<evidence type="ECO:0000313" key="8">
    <source>
        <dbReference type="EMBL" id="VFR61752.1"/>
    </source>
</evidence>
<evidence type="ECO:0000256" key="4">
    <source>
        <dbReference type="ARBA" id="ARBA00022833"/>
    </source>
</evidence>
<keyword evidence="4" id="KW-0862">Zinc</keyword>
<name>A0A484UMZ1_9ZZZZ</name>
<proteinExistence type="predicted"/>
<evidence type="ECO:0000313" key="9">
    <source>
        <dbReference type="EMBL" id="VFR88187.1"/>
    </source>
</evidence>
<dbReference type="InterPro" id="IPR020891">
    <property type="entry name" value="UPF0758_CS"/>
</dbReference>
<dbReference type="GO" id="GO:0046872">
    <property type="term" value="F:metal ion binding"/>
    <property type="evidence" value="ECO:0007669"/>
    <property type="project" value="UniProtKB-KW"/>
</dbReference>
<evidence type="ECO:0000256" key="1">
    <source>
        <dbReference type="ARBA" id="ARBA00022670"/>
    </source>
</evidence>
<dbReference type="PROSITE" id="PS01302">
    <property type="entry name" value="UPF0758"/>
    <property type="match status" value="1"/>
</dbReference>
<keyword evidence="2" id="KW-0479">Metal-binding</keyword>
<dbReference type="InterPro" id="IPR025657">
    <property type="entry name" value="RadC_JAB"/>
</dbReference>
<evidence type="ECO:0000259" key="6">
    <source>
        <dbReference type="PROSITE" id="PS50249"/>
    </source>
</evidence>
<dbReference type="Pfam" id="PF04002">
    <property type="entry name" value="RadC"/>
    <property type="match status" value="1"/>
</dbReference>
<dbReference type="Gene3D" id="3.40.140.10">
    <property type="entry name" value="Cytidine Deaminase, domain 2"/>
    <property type="match status" value="1"/>
</dbReference>
<organism evidence="9">
    <name type="scientific">plant metagenome</name>
    <dbReference type="NCBI Taxonomy" id="1297885"/>
    <lineage>
        <taxon>unclassified sequences</taxon>
        <taxon>metagenomes</taxon>
        <taxon>organismal metagenomes</taxon>
    </lineage>
</organism>
<evidence type="ECO:0000256" key="5">
    <source>
        <dbReference type="ARBA" id="ARBA00023049"/>
    </source>
</evidence>
<dbReference type="SUPFAM" id="SSF102712">
    <property type="entry name" value="JAB1/MPN domain"/>
    <property type="match status" value="1"/>
</dbReference>
<dbReference type="PANTHER" id="PTHR30471:SF3">
    <property type="entry name" value="UPF0758 PROTEIN YEES-RELATED"/>
    <property type="match status" value="1"/>
</dbReference>
<keyword evidence="1" id="KW-0645">Protease</keyword>
<dbReference type="CDD" id="cd08071">
    <property type="entry name" value="MPN_DUF2466"/>
    <property type="match status" value="1"/>
</dbReference>
<reference evidence="9" key="1">
    <citation type="submission" date="2019-03" db="EMBL/GenBank/DDBJ databases">
        <authorList>
            <person name="Danneels B."/>
        </authorList>
    </citation>
    <scope>NUCLEOTIDE SEQUENCE</scope>
</reference>
<dbReference type="InterPro" id="IPR037518">
    <property type="entry name" value="MPN"/>
</dbReference>
<dbReference type="PROSITE" id="PS50249">
    <property type="entry name" value="MPN"/>
    <property type="match status" value="1"/>
</dbReference>
<dbReference type="EMBL" id="CAADIL010000003">
    <property type="protein sequence ID" value="VFR61752.1"/>
    <property type="molecule type" value="Genomic_DNA"/>
</dbReference>
<gene>
    <name evidence="7" type="ORF">ANDA3_1246</name>
    <name evidence="8" type="ORF">DAR2_1116</name>
    <name evidence="9" type="ORF">DAR3_1113</name>
</gene>
<dbReference type="GO" id="GO:0006508">
    <property type="term" value="P:proteolysis"/>
    <property type="evidence" value="ECO:0007669"/>
    <property type="project" value="UniProtKB-KW"/>
</dbReference>
<keyword evidence="5" id="KW-0482">Metalloprotease</keyword>
<evidence type="ECO:0000256" key="2">
    <source>
        <dbReference type="ARBA" id="ARBA00022723"/>
    </source>
</evidence>
<dbReference type="EMBL" id="CAADIJ010000028">
    <property type="protein sequence ID" value="VFR88187.1"/>
    <property type="molecule type" value="Genomic_DNA"/>
</dbReference>
<sequence length="165" mass="18595">MATKLSVEDSAKLFEMLDTQHEDWIIARALQIVESRVFRRGKTMCDSQAVKDFLRIKLVGQRNEIFAILFLDSQYRLIAYEELFHGTIDHTNVYPRVLVGKALEHNAAAVILAHNHPSGVPDPSRADQVLTSLLKAALEPVEIRVLDHLIIGEGQPFSFVEHGLL</sequence>
<dbReference type="NCBIfam" id="TIGR00608">
    <property type="entry name" value="radc"/>
    <property type="match status" value="1"/>
</dbReference>
<evidence type="ECO:0000313" key="7">
    <source>
        <dbReference type="EMBL" id="VFR23898.1"/>
    </source>
</evidence>
<dbReference type="InterPro" id="IPR001405">
    <property type="entry name" value="UPF0758"/>
</dbReference>
<dbReference type="GO" id="GO:0008237">
    <property type="term" value="F:metallopeptidase activity"/>
    <property type="evidence" value="ECO:0007669"/>
    <property type="project" value="UniProtKB-KW"/>
</dbReference>
<protein>
    <submittedName>
        <fullName evidence="9">DNA repair protein RadC</fullName>
    </submittedName>
</protein>
<accession>A0A484UMZ1</accession>
<dbReference type="PANTHER" id="PTHR30471">
    <property type="entry name" value="DNA REPAIR PROTEIN RADC"/>
    <property type="match status" value="1"/>
</dbReference>
<feature type="domain" description="MPN" evidence="6">
    <location>
        <begin position="43"/>
        <end position="165"/>
    </location>
</feature>
<keyword evidence="3" id="KW-0378">Hydrolase</keyword>